<feature type="transmembrane region" description="Helical" evidence="1">
    <location>
        <begin position="40"/>
        <end position="61"/>
    </location>
</feature>
<protein>
    <submittedName>
        <fullName evidence="2">Uncharacterized protein</fullName>
    </submittedName>
</protein>
<evidence type="ECO:0000313" key="2">
    <source>
        <dbReference type="EMBL" id="TFK48466.1"/>
    </source>
</evidence>
<dbReference type="AlphaFoldDB" id="A0A5C3MWC8"/>
<proteinExistence type="predicted"/>
<dbReference type="Proteomes" id="UP000305948">
    <property type="component" value="Unassembled WGS sequence"/>
</dbReference>
<sequence length="69" mass="7716">MQQTSSSSQPRPCEDAPLRDNTSSFVICAISLIKPKRSSYLLVLLIYAGTLPLRTILSLFYSGPRNSRR</sequence>
<keyword evidence="1" id="KW-0812">Transmembrane</keyword>
<keyword evidence="3" id="KW-1185">Reference proteome</keyword>
<evidence type="ECO:0000256" key="1">
    <source>
        <dbReference type="SAM" id="Phobius"/>
    </source>
</evidence>
<evidence type="ECO:0000313" key="3">
    <source>
        <dbReference type="Proteomes" id="UP000305948"/>
    </source>
</evidence>
<keyword evidence="1" id="KW-0472">Membrane</keyword>
<dbReference type="EMBL" id="ML213519">
    <property type="protein sequence ID" value="TFK48466.1"/>
    <property type="molecule type" value="Genomic_DNA"/>
</dbReference>
<gene>
    <name evidence="2" type="ORF">OE88DRAFT_1664288</name>
</gene>
<accession>A0A5C3MWC8</accession>
<name>A0A5C3MWC8_9AGAM</name>
<keyword evidence="1" id="KW-1133">Transmembrane helix</keyword>
<reference evidence="2 3" key="1">
    <citation type="journal article" date="2019" name="Nat. Ecol. Evol.">
        <title>Megaphylogeny resolves global patterns of mushroom evolution.</title>
        <authorList>
            <person name="Varga T."/>
            <person name="Krizsan K."/>
            <person name="Foldi C."/>
            <person name="Dima B."/>
            <person name="Sanchez-Garcia M."/>
            <person name="Sanchez-Ramirez S."/>
            <person name="Szollosi G.J."/>
            <person name="Szarkandi J.G."/>
            <person name="Papp V."/>
            <person name="Albert L."/>
            <person name="Andreopoulos W."/>
            <person name="Angelini C."/>
            <person name="Antonin V."/>
            <person name="Barry K.W."/>
            <person name="Bougher N.L."/>
            <person name="Buchanan P."/>
            <person name="Buyck B."/>
            <person name="Bense V."/>
            <person name="Catcheside P."/>
            <person name="Chovatia M."/>
            <person name="Cooper J."/>
            <person name="Damon W."/>
            <person name="Desjardin D."/>
            <person name="Finy P."/>
            <person name="Geml J."/>
            <person name="Haridas S."/>
            <person name="Hughes K."/>
            <person name="Justo A."/>
            <person name="Karasinski D."/>
            <person name="Kautmanova I."/>
            <person name="Kiss B."/>
            <person name="Kocsube S."/>
            <person name="Kotiranta H."/>
            <person name="LaButti K.M."/>
            <person name="Lechner B.E."/>
            <person name="Liimatainen K."/>
            <person name="Lipzen A."/>
            <person name="Lukacs Z."/>
            <person name="Mihaltcheva S."/>
            <person name="Morgado L.N."/>
            <person name="Niskanen T."/>
            <person name="Noordeloos M.E."/>
            <person name="Ohm R.A."/>
            <person name="Ortiz-Santana B."/>
            <person name="Ovrebo C."/>
            <person name="Racz N."/>
            <person name="Riley R."/>
            <person name="Savchenko A."/>
            <person name="Shiryaev A."/>
            <person name="Soop K."/>
            <person name="Spirin V."/>
            <person name="Szebenyi C."/>
            <person name="Tomsovsky M."/>
            <person name="Tulloss R.E."/>
            <person name="Uehling J."/>
            <person name="Grigoriev I.V."/>
            <person name="Vagvolgyi C."/>
            <person name="Papp T."/>
            <person name="Martin F.M."/>
            <person name="Miettinen O."/>
            <person name="Hibbett D.S."/>
            <person name="Nagy L.G."/>
        </authorList>
    </citation>
    <scope>NUCLEOTIDE SEQUENCE [LARGE SCALE GENOMIC DNA]</scope>
    <source>
        <strain evidence="2 3">OMC1185</strain>
    </source>
</reference>
<organism evidence="2 3">
    <name type="scientific">Heliocybe sulcata</name>
    <dbReference type="NCBI Taxonomy" id="5364"/>
    <lineage>
        <taxon>Eukaryota</taxon>
        <taxon>Fungi</taxon>
        <taxon>Dikarya</taxon>
        <taxon>Basidiomycota</taxon>
        <taxon>Agaricomycotina</taxon>
        <taxon>Agaricomycetes</taxon>
        <taxon>Gloeophyllales</taxon>
        <taxon>Gloeophyllaceae</taxon>
        <taxon>Heliocybe</taxon>
    </lineage>
</organism>